<dbReference type="InterPro" id="IPR039672">
    <property type="entry name" value="MFS_2"/>
</dbReference>
<feature type="transmembrane region" description="Helical" evidence="2">
    <location>
        <begin position="780"/>
        <end position="798"/>
    </location>
</feature>
<feature type="transmembrane region" description="Helical" evidence="2">
    <location>
        <begin position="660"/>
        <end position="680"/>
    </location>
</feature>
<evidence type="ECO:0000256" key="2">
    <source>
        <dbReference type="SAM" id="Phobius"/>
    </source>
</evidence>
<feature type="transmembrane region" description="Helical" evidence="2">
    <location>
        <begin position="352"/>
        <end position="374"/>
    </location>
</feature>
<dbReference type="Proteomes" id="UP001159405">
    <property type="component" value="Unassembled WGS sequence"/>
</dbReference>
<comment type="similarity">
    <text evidence="1">Belongs to the major facilitator superfamily.</text>
</comment>
<accession>A0ABN8P2N4</accession>
<feature type="transmembrane region" description="Helical" evidence="2">
    <location>
        <begin position="804"/>
        <end position="828"/>
    </location>
</feature>
<feature type="transmembrane region" description="Helical" evidence="2">
    <location>
        <begin position="430"/>
        <end position="449"/>
    </location>
</feature>
<keyword evidence="2" id="KW-1133">Transmembrane helix</keyword>
<organism evidence="3 4">
    <name type="scientific">Porites lobata</name>
    <dbReference type="NCBI Taxonomy" id="104759"/>
    <lineage>
        <taxon>Eukaryota</taxon>
        <taxon>Metazoa</taxon>
        <taxon>Cnidaria</taxon>
        <taxon>Anthozoa</taxon>
        <taxon>Hexacorallia</taxon>
        <taxon>Scleractinia</taxon>
        <taxon>Fungiina</taxon>
        <taxon>Poritidae</taxon>
        <taxon>Porites</taxon>
    </lineage>
</organism>
<feature type="transmembrane region" description="Helical" evidence="2">
    <location>
        <begin position="326"/>
        <end position="346"/>
    </location>
</feature>
<feature type="transmembrane region" description="Helical" evidence="2">
    <location>
        <begin position="477"/>
        <end position="501"/>
    </location>
</feature>
<protein>
    <recommendedName>
        <fullName evidence="5">Major facilitator superfamily domain-containing protein 12-like</fullName>
    </recommendedName>
</protein>
<dbReference type="PANTHER" id="PTHR11328">
    <property type="entry name" value="MAJOR FACILITATOR SUPERFAMILY DOMAIN-CONTAINING PROTEIN"/>
    <property type="match status" value="1"/>
</dbReference>
<evidence type="ECO:0000313" key="3">
    <source>
        <dbReference type="EMBL" id="CAH3131596.1"/>
    </source>
</evidence>
<feature type="transmembrane region" description="Helical" evidence="2">
    <location>
        <begin position="207"/>
        <end position="229"/>
    </location>
</feature>
<feature type="transmembrane region" description="Helical" evidence="2">
    <location>
        <begin position="296"/>
        <end position="314"/>
    </location>
</feature>
<keyword evidence="4" id="KW-1185">Reference proteome</keyword>
<feature type="transmembrane region" description="Helical" evidence="2">
    <location>
        <begin position="507"/>
        <end position="526"/>
    </location>
</feature>
<feature type="transmembrane region" description="Helical" evidence="2">
    <location>
        <begin position="576"/>
        <end position="598"/>
    </location>
</feature>
<keyword evidence="2" id="KW-0812">Transmembrane</keyword>
<dbReference type="EMBL" id="CALNXK010000050">
    <property type="protein sequence ID" value="CAH3131596.1"/>
    <property type="molecule type" value="Genomic_DNA"/>
</dbReference>
<evidence type="ECO:0000256" key="1">
    <source>
        <dbReference type="ARBA" id="ARBA00008335"/>
    </source>
</evidence>
<feature type="transmembrane region" description="Helical" evidence="2">
    <location>
        <begin position="94"/>
        <end position="111"/>
    </location>
</feature>
<dbReference type="Pfam" id="PF13347">
    <property type="entry name" value="MFS_2"/>
    <property type="match status" value="2"/>
</dbReference>
<feature type="transmembrane region" description="Helical" evidence="2">
    <location>
        <begin position="547"/>
        <end position="564"/>
    </location>
</feature>
<dbReference type="Gene3D" id="1.20.1250.20">
    <property type="entry name" value="MFS general substrate transporter like domains"/>
    <property type="match status" value="4"/>
</dbReference>
<dbReference type="CDD" id="cd17491">
    <property type="entry name" value="MFS_MFSD12"/>
    <property type="match status" value="2"/>
</dbReference>
<feature type="transmembrane region" description="Helical" evidence="2">
    <location>
        <begin position="619"/>
        <end position="640"/>
    </location>
</feature>
<gene>
    <name evidence="3" type="ORF">PLOB_00036239</name>
</gene>
<evidence type="ECO:0008006" key="5">
    <source>
        <dbReference type="Google" id="ProtNLM"/>
    </source>
</evidence>
<keyword evidence="2" id="KW-0472">Membrane</keyword>
<feature type="transmembrane region" description="Helical" evidence="2">
    <location>
        <begin position="167"/>
        <end position="187"/>
    </location>
</feature>
<feature type="transmembrane region" description="Helical" evidence="2">
    <location>
        <begin position="714"/>
        <end position="737"/>
    </location>
</feature>
<feature type="transmembrane region" description="Helical" evidence="2">
    <location>
        <begin position="261"/>
        <end position="284"/>
    </location>
</feature>
<dbReference type="InterPro" id="IPR036259">
    <property type="entry name" value="MFS_trans_sf"/>
</dbReference>
<name>A0ABN8P2N4_9CNID</name>
<feature type="transmembrane region" description="Helical" evidence="2">
    <location>
        <begin position="126"/>
        <end position="146"/>
    </location>
</feature>
<evidence type="ECO:0000313" key="4">
    <source>
        <dbReference type="Proteomes" id="UP001159405"/>
    </source>
</evidence>
<sequence length="991" mass="109494">MADDVNYLVVNTQRKVPLAWRTRICFGVGHVLNDLTASMWFTYLLVYLHKVVKFSNTNAGTLLLIGQVADACCTPLVGIGSDHTGRVRYGRRKIWHLAGVVFVVVSFPFVFNRCLGCESADQWAKFVYYAAFIVLFQFGWAASQISHLSLIPELTDDDNEKCGLTSIRYAATGSCNIFVFVITWVFLGTSEASTSSNQLGSSDASSFMYVVFIVIGTGIIFSIIFHVGVKEHPRDCSVEFVTSSCKRSAANWKAWFREPRFYQIGMLYMSVRLIINVTQVYIPMYTLETLNLSKQTIAIMPLVVYVSGLLSTFFTKPLNLYLGRKVVFFVGLLIIMGTSVWLWLIPQHSSQMYGASAALGFGGSMLLVTVLTMLADLIGQNVETGAFVYGAMSFMDKMSNGIVIQVIQVFCPKNSYPKDNAGGLYYREVMVFASGVAAVLALLTLVTLLKRDVGEDCEVTMARCIEGKPKMTWRTRICYGVGHILNDLCASMWFTYLLVYLHKVVEFSNVAAGTLLLIGQIADALATPFVGIESDKTGDCRYGRRKIWHLVGVSCVACSFPFVFNLCIGCENSSTWALFIYYVPFIVIFQFGWASTQISHLSLIPELTDKESEKVNLNAIRYACTVSSNIYVFLVTWVLISTEGGGSSKLDPSDSTTFMYVVFIVVGTGLLFMLIFHIGLKEPPRSCTFSGQAAVKGSKRRADNWIHWFKEIQFYQVAALYMCTRLIVNITQVYIPMYTLETLSLNKDTIAKIPLVVYVSGFLSTFLTKPLNKCYGRKGTFFLGLLLIAGTSLWMWFIPKGHLLQTYGVSVLLGVGGSTLLVTALTMLADLIGENVETGAFVYGAMSFTDKLSNGIAVQLIQIFHPCNSLGEACCPKCDLYYREVMVFVTGGATIISLLVLLTMLKTKIGEFKDGAVVDVTVQDALLSKSASVSTSCSKTTGSSKSPCLMYEPTTPPKYGSLNGTCQNIPCSIQEDYSSYDETTPSPKTSR</sequence>
<comment type="caution">
    <text evidence="3">The sequence shown here is derived from an EMBL/GenBank/DDBJ whole genome shotgun (WGS) entry which is preliminary data.</text>
</comment>
<feature type="transmembrane region" description="Helical" evidence="2">
    <location>
        <begin position="885"/>
        <end position="905"/>
    </location>
</feature>
<proteinExistence type="inferred from homology"/>
<feature type="transmembrane region" description="Helical" evidence="2">
    <location>
        <begin position="749"/>
        <end position="768"/>
    </location>
</feature>
<feature type="transmembrane region" description="Helical" evidence="2">
    <location>
        <begin position="386"/>
        <end position="410"/>
    </location>
</feature>
<dbReference type="SUPFAM" id="SSF103473">
    <property type="entry name" value="MFS general substrate transporter"/>
    <property type="match status" value="2"/>
</dbReference>
<dbReference type="PANTHER" id="PTHR11328:SF28">
    <property type="entry name" value="MAJOR FACILITATOR SUPERFAMILY DOMAIN-CONTAINING PROTEIN 12"/>
    <property type="match status" value="1"/>
</dbReference>
<reference evidence="3 4" key="1">
    <citation type="submission" date="2022-05" db="EMBL/GenBank/DDBJ databases">
        <authorList>
            <consortium name="Genoscope - CEA"/>
            <person name="William W."/>
        </authorList>
    </citation>
    <scope>NUCLEOTIDE SEQUENCE [LARGE SCALE GENOMIC DNA]</scope>
</reference>